<dbReference type="SUPFAM" id="SSF82866">
    <property type="entry name" value="Multidrug efflux transporter AcrB transmembrane domain"/>
    <property type="match status" value="2"/>
</dbReference>
<dbReference type="PANTHER" id="PTHR33406:SF11">
    <property type="entry name" value="MEMBRANE PROTEIN SCO6666-RELATED"/>
    <property type="match status" value="1"/>
</dbReference>
<keyword evidence="6 7" id="KW-0472">Membrane</keyword>
<keyword evidence="3" id="KW-1003">Cell membrane</keyword>
<feature type="transmembrane region" description="Helical" evidence="7">
    <location>
        <begin position="368"/>
        <end position="387"/>
    </location>
</feature>
<dbReference type="Pfam" id="PF03176">
    <property type="entry name" value="MMPL"/>
    <property type="match status" value="2"/>
</dbReference>
<keyword evidence="5 7" id="KW-1133">Transmembrane helix</keyword>
<evidence type="ECO:0000256" key="6">
    <source>
        <dbReference type="ARBA" id="ARBA00023136"/>
    </source>
</evidence>
<dbReference type="Gene3D" id="1.20.1640.10">
    <property type="entry name" value="Multidrug efflux transporter AcrB transmembrane domain"/>
    <property type="match status" value="2"/>
</dbReference>
<evidence type="ECO:0000259" key="8">
    <source>
        <dbReference type="PROSITE" id="PS50156"/>
    </source>
</evidence>
<comment type="similarity">
    <text evidence="2">Belongs to the resistance-nodulation-cell division (RND) (TC 2.A.6) family. MmpL subfamily.</text>
</comment>
<dbReference type="InterPro" id="IPR004869">
    <property type="entry name" value="MMPL_dom"/>
</dbReference>
<evidence type="ECO:0000256" key="7">
    <source>
        <dbReference type="SAM" id="Phobius"/>
    </source>
</evidence>
<protein>
    <submittedName>
        <fullName evidence="9">MMPL family transporter</fullName>
    </submittedName>
</protein>
<dbReference type="InterPro" id="IPR000731">
    <property type="entry name" value="SSD"/>
</dbReference>
<feature type="transmembrane region" description="Helical" evidence="7">
    <location>
        <begin position="306"/>
        <end position="331"/>
    </location>
</feature>
<evidence type="ECO:0000256" key="1">
    <source>
        <dbReference type="ARBA" id="ARBA00004651"/>
    </source>
</evidence>
<feature type="transmembrane region" description="Helical" evidence="7">
    <location>
        <begin position="667"/>
        <end position="692"/>
    </location>
</feature>
<gene>
    <name evidence="9" type="ORF">ACFVZC_06435</name>
</gene>
<evidence type="ECO:0000256" key="3">
    <source>
        <dbReference type="ARBA" id="ARBA00022475"/>
    </source>
</evidence>
<evidence type="ECO:0000313" key="10">
    <source>
        <dbReference type="Proteomes" id="UP001601627"/>
    </source>
</evidence>
<reference evidence="9 10" key="1">
    <citation type="submission" date="2024-09" db="EMBL/GenBank/DDBJ databases">
        <title>The Natural Products Discovery Center: Release of the First 8490 Sequenced Strains for Exploring Actinobacteria Biosynthetic Diversity.</title>
        <authorList>
            <person name="Kalkreuter E."/>
            <person name="Kautsar S.A."/>
            <person name="Yang D."/>
            <person name="Bader C.D."/>
            <person name="Teijaro C.N."/>
            <person name="Fluegel L."/>
            <person name="Davis C.M."/>
            <person name="Simpson J.R."/>
            <person name="Lauterbach L."/>
            <person name="Steele A.D."/>
            <person name="Gui C."/>
            <person name="Meng S."/>
            <person name="Li G."/>
            <person name="Viehrig K."/>
            <person name="Ye F."/>
            <person name="Su P."/>
            <person name="Kiefer A.F."/>
            <person name="Nichols A."/>
            <person name="Cepeda A.J."/>
            <person name="Yan W."/>
            <person name="Fan B."/>
            <person name="Jiang Y."/>
            <person name="Adhikari A."/>
            <person name="Zheng C.-J."/>
            <person name="Schuster L."/>
            <person name="Cowan T.M."/>
            <person name="Smanski M.J."/>
            <person name="Chevrette M.G."/>
            <person name="De Carvalho L.P.S."/>
            <person name="Shen B."/>
        </authorList>
    </citation>
    <scope>NUCLEOTIDE SEQUENCE [LARGE SCALE GENOMIC DNA]</scope>
    <source>
        <strain evidence="9 10">NPDC058328</strain>
    </source>
</reference>
<comment type="caution">
    <text evidence="9">The sequence shown here is derived from an EMBL/GenBank/DDBJ whole genome shotgun (WGS) entry which is preliminary data.</text>
</comment>
<evidence type="ECO:0000256" key="5">
    <source>
        <dbReference type="ARBA" id="ARBA00022989"/>
    </source>
</evidence>
<dbReference type="RefSeq" id="WP_388233578.1">
    <property type="nucleotide sequence ID" value="NZ_JBHVZQ010000004.1"/>
</dbReference>
<organism evidence="9 10">
    <name type="scientific">Streptomyces marokkonensis</name>
    <dbReference type="NCBI Taxonomy" id="324855"/>
    <lineage>
        <taxon>Bacteria</taxon>
        <taxon>Bacillati</taxon>
        <taxon>Actinomycetota</taxon>
        <taxon>Actinomycetes</taxon>
        <taxon>Kitasatosporales</taxon>
        <taxon>Streptomycetaceae</taxon>
        <taxon>Streptomyces</taxon>
    </lineage>
</organism>
<keyword evidence="10" id="KW-1185">Reference proteome</keyword>
<feature type="transmembrane region" description="Helical" evidence="7">
    <location>
        <begin position="207"/>
        <end position="225"/>
    </location>
</feature>
<evidence type="ECO:0000256" key="4">
    <source>
        <dbReference type="ARBA" id="ARBA00022692"/>
    </source>
</evidence>
<comment type="subcellular location">
    <subcellularLocation>
        <location evidence="1">Cell membrane</location>
        <topology evidence="1">Multi-pass membrane protein</topology>
    </subcellularLocation>
</comment>
<evidence type="ECO:0000313" key="9">
    <source>
        <dbReference type="EMBL" id="MFF1273034.1"/>
    </source>
</evidence>
<feature type="transmembrane region" description="Helical" evidence="7">
    <location>
        <begin position="231"/>
        <end position="251"/>
    </location>
</feature>
<accession>A0ABW6Q1G3</accession>
<keyword evidence="4 7" id="KW-0812">Transmembrane</keyword>
<feature type="transmembrane region" description="Helical" evidence="7">
    <location>
        <begin position="555"/>
        <end position="576"/>
    </location>
</feature>
<feature type="transmembrane region" description="Helical" evidence="7">
    <location>
        <begin position="588"/>
        <end position="612"/>
    </location>
</feature>
<name>A0ABW6Q1G3_9ACTN</name>
<evidence type="ECO:0000256" key="2">
    <source>
        <dbReference type="ARBA" id="ARBA00010157"/>
    </source>
</evidence>
<dbReference type="EMBL" id="JBHVZQ010000004">
    <property type="protein sequence ID" value="MFF1273034.1"/>
    <property type="molecule type" value="Genomic_DNA"/>
</dbReference>
<dbReference type="PROSITE" id="PS50156">
    <property type="entry name" value="SSD"/>
    <property type="match status" value="1"/>
</dbReference>
<feature type="transmembrane region" description="Helical" evidence="7">
    <location>
        <begin position="272"/>
        <end position="300"/>
    </location>
</feature>
<dbReference type="Proteomes" id="UP001601627">
    <property type="component" value="Unassembled WGS sequence"/>
</dbReference>
<feature type="transmembrane region" description="Helical" evidence="7">
    <location>
        <begin position="524"/>
        <end position="543"/>
    </location>
</feature>
<dbReference type="InterPro" id="IPR050545">
    <property type="entry name" value="Mycobact_MmpL"/>
</dbReference>
<feature type="transmembrane region" description="Helical" evidence="7">
    <location>
        <begin position="180"/>
        <end position="200"/>
    </location>
</feature>
<feature type="domain" description="SSD" evidence="8">
    <location>
        <begin position="225"/>
        <end position="329"/>
    </location>
</feature>
<proteinExistence type="inferred from homology"/>
<feature type="transmembrane region" description="Helical" evidence="7">
    <location>
        <begin position="633"/>
        <end position="655"/>
    </location>
</feature>
<dbReference type="PANTHER" id="PTHR33406">
    <property type="entry name" value="MEMBRANE PROTEIN MJ1562-RELATED"/>
    <property type="match status" value="1"/>
</dbReference>
<sequence>MATFLYRLGRRAFRRRGVVALLWVAVLVGVGVAASTAPAPPEDSFAMPGTESQEAFDLLDERFPAAAAEGATARVVIRAPEGRKISDPIGKARVDELVTALGDGPQVASVADPFKADAVSKDGTTAYASVTYKVNSMELTDQARDSLTAATDDARSDGFTVETGGDAVMAEQEMGGTAELIGIGVAAVVLLLTFGSLVAAGMPLLSAIIGVGIGISGIGALGSTLELSATTSTLAMMIGLAVAIDYALFIVSRYRAEIAEGRAHEEAAGRAVGTAGSAVVFAGLTVVVALAGLAVVNIPILTKMGLAAAATVGIAVLIALTLTPALLGFAGKKALSRKDRKAPAGQREAFAKPKLGARWARFVLRRPVTVLFTAVLGLGVVAVPAASMELGLPDEGSSAPDSTQRKAYDMLSESFGAGFNGPLMVTVDTRSANDPEAAAEAVGKEITGLGEAAAVTPANFNEAGDTAVLTVVPRTGPSDAATESLVKDIRALSGDVEAETGATMLVTGMTAMTIDFSQTLDDALIPYLVLVVGLAFLLLMLVFRSVLVPLKAALGFLLSVAAALGAVVAVFQWGWLAGVFGVDQPGPIMSMMPIFMIGVVFGLAMDYEVFLVTRMREAYVHGSSAAESVITGFAHGGRVVAAAAIIMISVFSGFIMENDDMIKMMGFGLAIAVLFDAFVVRMAIVPAVLALLGTKAWWLPKWLDRLLPNVDVEGEKLHKELRGTAAPAEPVREPETARV</sequence>